<sequence>MEQRAAGKTLREATLEAAHLRFRPILMTSFAFILGVLPLAISTGAGANSRHSIGTGVIGGMVFATVLGLIFIPLFFVVVRRMLGDKLDEQSKEYLAVENEGGTHRPDR</sequence>
<dbReference type="InterPro" id="IPR001036">
    <property type="entry name" value="Acrflvin-R"/>
</dbReference>
<feature type="transmembrane region" description="Helical" evidence="1">
    <location>
        <begin position="20"/>
        <end position="41"/>
    </location>
</feature>
<gene>
    <name evidence="2" type="ORF">A11K_0120335</name>
</gene>
<dbReference type="GO" id="GO:0042910">
    <property type="term" value="F:xenobiotic transmembrane transporter activity"/>
    <property type="evidence" value="ECO:0007669"/>
    <property type="project" value="TreeGrafter"/>
</dbReference>
<keyword evidence="1" id="KW-1133">Transmembrane helix</keyword>
<organism evidence="2">
    <name type="scientific">Xanthomonas vasicola pv. vasculorum NCPPB 890</name>
    <dbReference type="NCBI Taxonomy" id="1184265"/>
    <lineage>
        <taxon>Bacteria</taxon>
        <taxon>Pseudomonadati</taxon>
        <taxon>Pseudomonadota</taxon>
        <taxon>Gammaproteobacteria</taxon>
        <taxon>Lysobacterales</taxon>
        <taxon>Lysobacteraceae</taxon>
        <taxon>Xanthomonas</taxon>
    </lineage>
</organism>
<keyword evidence="1" id="KW-0812">Transmembrane</keyword>
<feature type="transmembrane region" description="Helical" evidence="1">
    <location>
        <begin position="53"/>
        <end position="79"/>
    </location>
</feature>
<proteinExistence type="predicted"/>
<reference evidence="2" key="1">
    <citation type="submission" date="2012-05" db="EMBL/GenBank/DDBJ databases">
        <authorList>
            <person name="Studholme D.J."/>
            <person name="Wasukira A."/>
            <person name="Grant M."/>
        </authorList>
    </citation>
    <scope>NUCLEOTIDE SEQUENCE [LARGE SCALE GENOMIC DNA]</scope>
    <source>
        <strain evidence="2">NCPPB 890</strain>
    </source>
</reference>
<evidence type="ECO:0000256" key="1">
    <source>
        <dbReference type="SAM" id="Phobius"/>
    </source>
</evidence>
<dbReference type="EMBL" id="AKBN01001295">
    <property type="protein sequence ID" value="KFA00732.1"/>
    <property type="molecule type" value="Genomic_DNA"/>
</dbReference>
<keyword evidence="1" id="KW-0472">Membrane</keyword>
<evidence type="ECO:0000313" key="2">
    <source>
        <dbReference type="EMBL" id="KFA00732.1"/>
    </source>
</evidence>
<protein>
    <submittedName>
        <fullName evidence="2">Uncharacterized protein</fullName>
    </submittedName>
</protein>
<accession>A0A836P010</accession>
<dbReference type="PANTHER" id="PTHR32063:SF13">
    <property type="entry name" value="MULTIDRUG EFFLUX PUMP SUBUNIT ACRB-RELATED"/>
    <property type="match status" value="1"/>
</dbReference>
<name>A0A836P010_XANVA</name>
<dbReference type="AlphaFoldDB" id="A0A836P010"/>
<dbReference type="SUPFAM" id="SSF82866">
    <property type="entry name" value="Multidrug efflux transporter AcrB transmembrane domain"/>
    <property type="match status" value="1"/>
</dbReference>
<dbReference type="Pfam" id="PF00873">
    <property type="entry name" value="ACR_tran"/>
    <property type="match status" value="1"/>
</dbReference>
<dbReference type="Gene3D" id="1.20.1640.10">
    <property type="entry name" value="Multidrug efflux transporter AcrB transmembrane domain"/>
    <property type="match status" value="1"/>
</dbReference>
<dbReference type="PANTHER" id="PTHR32063">
    <property type="match status" value="1"/>
</dbReference>
<dbReference type="GO" id="GO:0005886">
    <property type="term" value="C:plasma membrane"/>
    <property type="evidence" value="ECO:0007669"/>
    <property type="project" value="TreeGrafter"/>
</dbReference>
<comment type="caution">
    <text evidence="2">The sequence shown here is derived from an EMBL/GenBank/DDBJ whole genome shotgun (WGS) entry which is preliminary data.</text>
</comment>